<dbReference type="InterPro" id="IPR010611">
    <property type="entry name" value="3D_dom"/>
</dbReference>
<keyword evidence="7" id="KW-1185">Reference proteome</keyword>
<evidence type="ECO:0000256" key="1">
    <source>
        <dbReference type="ARBA" id="ARBA00022729"/>
    </source>
</evidence>
<dbReference type="InterPro" id="IPR051933">
    <property type="entry name" value="Resuscitation_pf_RpfB"/>
</dbReference>
<dbReference type="AlphaFoldDB" id="A0A917AU55"/>
<evidence type="ECO:0000313" key="6">
    <source>
        <dbReference type="EMBL" id="GGE70007.1"/>
    </source>
</evidence>
<organism evidence="6 7">
    <name type="scientific">Priestia taiwanensis</name>
    <dbReference type="NCBI Taxonomy" id="1347902"/>
    <lineage>
        <taxon>Bacteria</taxon>
        <taxon>Bacillati</taxon>
        <taxon>Bacillota</taxon>
        <taxon>Bacilli</taxon>
        <taxon>Bacillales</taxon>
        <taxon>Bacillaceae</taxon>
        <taxon>Priestia</taxon>
    </lineage>
</organism>
<evidence type="ECO:0000256" key="3">
    <source>
        <dbReference type="SAM" id="SignalP"/>
    </source>
</evidence>
<sequence>MTMKKVLSSFLITCIIFMSINVQGTAHAEQSNNELIHIEQQLRDQHSGLKEMQEEKEAMLKEVQKIQDDVKALDGSIMKNQQELVAIENKIAEASALIEQKKEEIIEVSNKILERKEIMKKRMVSMQQNPQEDIFVELMTTAESIMDIVKRYTYMSQIFNSDEDLFRTQEEDLESIEQDKEVIAKQEELLKKEEQALQKKQEELRAQYDAVQASLQEAEKKHNDAASALTDATTQADQLKAQKTALEEKAKAMQELEKKQSEVVPQQPSVPVDGQSIKGREMYVEATAYTPAESQGAHAITKYGGYNILAKPTPRLIAIDPRVIPPLSKVYVEGYGYAIAADTGGAIKGYKIDVLLPTNEEAYRWGRKKVKLTIIE</sequence>
<reference evidence="6" key="2">
    <citation type="submission" date="2020-09" db="EMBL/GenBank/DDBJ databases">
        <authorList>
            <person name="Sun Q."/>
            <person name="Zhou Y."/>
        </authorList>
    </citation>
    <scope>NUCLEOTIDE SEQUENCE</scope>
    <source>
        <strain evidence="6">CGMCC 1.12698</strain>
    </source>
</reference>
<dbReference type="Pfam" id="PF24568">
    <property type="entry name" value="CC_PcsB"/>
    <property type="match status" value="1"/>
</dbReference>
<dbReference type="RefSeq" id="WP_188388218.1">
    <property type="nucleotide sequence ID" value="NZ_BMFK01000001.1"/>
</dbReference>
<feature type="chain" id="PRO_5037733066" evidence="3">
    <location>
        <begin position="29"/>
        <end position="376"/>
    </location>
</feature>
<evidence type="ECO:0000256" key="2">
    <source>
        <dbReference type="SAM" id="Coils"/>
    </source>
</evidence>
<feature type="coiled-coil region" evidence="2">
    <location>
        <begin position="42"/>
        <end position="111"/>
    </location>
</feature>
<dbReference type="PANTHER" id="PTHR39160:SF6">
    <property type="entry name" value="CELL WALL-BINDING PROTEIN YOCH"/>
    <property type="match status" value="1"/>
</dbReference>
<protein>
    <submittedName>
        <fullName evidence="6">Cell wall-binding protein</fullName>
    </submittedName>
</protein>
<dbReference type="InterPro" id="IPR057309">
    <property type="entry name" value="PcsB_CC"/>
</dbReference>
<dbReference type="SUPFAM" id="SSF50685">
    <property type="entry name" value="Barwin-like endoglucanases"/>
    <property type="match status" value="1"/>
</dbReference>
<feature type="domain" description="3D" evidence="4">
    <location>
        <begin position="316"/>
        <end position="375"/>
    </location>
</feature>
<comment type="caution">
    <text evidence="6">The sequence shown here is derived from an EMBL/GenBank/DDBJ whole genome shotgun (WGS) entry which is preliminary data.</text>
</comment>
<dbReference type="Gene3D" id="6.10.250.3150">
    <property type="match status" value="1"/>
</dbReference>
<name>A0A917AU55_9BACI</name>
<feature type="signal peptide" evidence="3">
    <location>
        <begin position="1"/>
        <end position="28"/>
    </location>
</feature>
<proteinExistence type="predicted"/>
<keyword evidence="1 3" id="KW-0732">Signal</keyword>
<dbReference type="InterPro" id="IPR036908">
    <property type="entry name" value="RlpA-like_sf"/>
</dbReference>
<dbReference type="GO" id="GO:0019867">
    <property type="term" value="C:outer membrane"/>
    <property type="evidence" value="ECO:0007669"/>
    <property type="project" value="InterPro"/>
</dbReference>
<dbReference type="EMBL" id="BMFK01000001">
    <property type="protein sequence ID" value="GGE70007.1"/>
    <property type="molecule type" value="Genomic_DNA"/>
</dbReference>
<dbReference type="Proteomes" id="UP000605259">
    <property type="component" value="Unassembled WGS sequence"/>
</dbReference>
<dbReference type="CDD" id="cd22786">
    <property type="entry name" value="DPBB_YuiC-like"/>
    <property type="match status" value="1"/>
</dbReference>
<dbReference type="PANTHER" id="PTHR39160">
    <property type="entry name" value="CELL WALL-BINDING PROTEIN YOCH"/>
    <property type="match status" value="1"/>
</dbReference>
<reference evidence="6" key="1">
    <citation type="journal article" date="2014" name="Int. J. Syst. Evol. Microbiol.">
        <title>Complete genome sequence of Corynebacterium casei LMG S-19264T (=DSM 44701T), isolated from a smear-ripened cheese.</title>
        <authorList>
            <consortium name="US DOE Joint Genome Institute (JGI-PGF)"/>
            <person name="Walter F."/>
            <person name="Albersmeier A."/>
            <person name="Kalinowski J."/>
            <person name="Ruckert C."/>
        </authorList>
    </citation>
    <scope>NUCLEOTIDE SEQUENCE</scope>
    <source>
        <strain evidence="6">CGMCC 1.12698</strain>
    </source>
</reference>
<evidence type="ECO:0000259" key="5">
    <source>
        <dbReference type="Pfam" id="PF24568"/>
    </source>
</evidence>
<keyword evidence="2" id="KW-0175">Coiled coil</keyword>
<dbReference type="GO" id="GO:0009254">
    <property type="term" value="P:peptidoglycan turnover"/>
    <property type="evidence" value="ECO:0007669"/>
    <property type="project" value="InterPro"/>
</dbReference>
<feature type="domain" description="Peptidoglycan hydrolase PcsB coiled-coil" evidence="5">
    <location>
        <begin position="106"/>
        <end position="178"/>
    </location>
</feature>
<gene>
    <name evidence="6" type="ORF">GCM10007140_19990</name>
</gene>
<feature type="coiled-coil region" evidence="2">
    <location>
        <begin position="173"/>
        <end position="262"/>
    </location>
</feature>
<dbReference type="GO" id="GO:0004553">
    <property type="term" value="F:hydrolase activity, hydrolyzing O-glycosyl compounds"/>
    <property type="evidence" value="ECO:0007669"/>
    <property type="project" value="InterPro"/>
</dbReference>
<accession>A0A917AU55</accession>
<evidence type="ECO:0000259" key="4">
    <source>
        <dbReference type="Pfam" id="PF06725"/>
    </source>
</evidence>
<dbReference type="Pfam" id="PF06725">
    <property type="entry name" value="3D"/>
    <property type="match status" value="1"/>
</dbReference>
<evidence type="ECO:0000313" key="7">
    <source>
        <dbReference type="Proteomes" id="UP000605259"/>
    </source>
</evidence>